<evidence type="ECO:0000256" key="7">
    <source>
        <dbReference type="ARBA" id="ARBA00023242"/>
    </source>
</evidence>
<evidence type="ECO:0000256" key="5">
    <source>
        <dbReference type="ARBA" id="ARBA00023159"/>
    </source>
</evidence>
<dbReference type="InterPro" id="IPR021018">
    <property type="entry name" value="Mediator_Med29_met"/>
</dbReference>
<evidence type="ECO:0000256" key="2">
    <source>
        <dbReference type="ARBA" id="ARBA00009851"/>
    </source>
</evidence>
<reference evidence="9" key="1">
    <citation type="submission" date="2021-03" db="EMBL/GenBank/DDBJ databases">
        <authorList>
            <person name="Tran Van P."/>
        </authorList>
    </citation>
    <scope>NUCLEOTIDE SEQUENCE</scope>
</reference>
<dbReference type="Pfam" id="PF11568">
    <property type="entry name" value="Med29"/>
    <property type="match status" value="1"/>
</dbReference>
<keyword evidence="4" id="KW-0805">Transcription regulation</keyword>
<evidence type="ECO:0000313" key="10">
    <source>
        <dbReference type="Proteomes" id="UP001153148"/>
    </source>
</evidence>
<evidence type="ECO:0000256" key="8">
    <source>
        <dbReference type="ARBA" id="ARBA00031963"/>
    </source>
</evidence>
<accession>A0ABN7P5C2</accession>
<keyword evidence="7" id="KW-0539">Nucleus</keyword>
<protein>
    <recommendedName>
        <fullName evidence="3">Mediator of RNA polymerase II transcription subunit 29</fullName>
    </recommendedName>
    <alternativeName>
        <fullName evidence="8">Mediator complex subunit 29</fullName>
    </alternativeName>
</protein>
<proteinExistence type="inferred from homology"/>
<evidence type="ECO:0000313" key="9">
    <source>
        <dbReference type="EMBL" id="CAG2063064.1"/>
    </source>
</evidence>
<evidence type="ECO:0000256" key="6">
    <source>
        <dbReference type="ARBA" id="ARBA00023163"/>
    </source>
</evidence>
<name>A0ABN7P5C2_TIMPD</name>
<keyword evidence="6" id="KW-0804">Transcription</keyword>
<feature type="non-terminal residue" evidence="9">
    <location>
        <position position="26"/>
    </location>
</feature>
<keyword evidence="10" id="KW-1185">Reference proteome</keyword>
<dbReference type="Proteomes" id="UP001153148">
    <property type="component" value="Unassembled WGS sequence"/>
</dbReference>
<comment type="caution">
    <text evidence="9">The sequence shown here is derived from an EMBL/GenBank/DDBJ whole genome shotgun (WGS) entry which is preliminary data.</text>
</comment>
<evidence type="ECO:0000256" key="4">
    <source>
        <dbReference type="ARBA" id="ARBA00023015"/>
    </source>
</evidence>
<keyword evidence="5" id="KW-0010">Activator</keyword>
<comment type="subcellular location">
    <subcellularLocation>
        <location evidence="1">Nucleus</location>
    </subcellularLocation>
</comment>
<evidence type="ECO:0000256" key="3">
    <source>
        <dbReference type="ARBA" id="ARBA00019684"/>
    </source>
</evidence>
<gene>
    <name evidence="9" type="ORF">TPAB3V08_LOCUS10012</name>
</gene>
<sequence length="26" mass="3187">MDVTVPRHDKHMEEFYSICDQIELHL</sequence>
<evidence type="ECO:0000256" key="1">
    <source>
        <dbReference type="ARBA" id="ARBA00004123"/>
    </source>
</evidence>
<comment type="similarity">
    <text evidence="2">Belongs to the Mediator complex subunit 29 family.</text>
</comment>
<organism evidence="9 10">
    <name type="scientific">Timema podura</name>
    <name type="common">Walking stick</name>
    <dbReference type="NCBI Taxonomy" id="61482"/>
    <lineage>
        <taxon>Eukaryota</taxon>
        <taxon>Metazoa</taxon>
        <taxon>Ecdysozoa</taxon>
        <taxon>Arthropoda</taxon>
        <taxon>Hexapoda</taxon>
        <taxon>Insecta</taxon>
        <taxon>Pterygota</taxon>
        <taxon>Neoptera</taxon>
        <taxon>Polyneoptera</taxon>
        <taxon>Phasmatodea</taxon>
        <taxon>Timematodea</taxon>
        <taxon>Timematoidea</taxon>
        <taxon>Timematidae</taxon>
        <taxon>Timema</taxon>
    </lineage>
</organism>
<dbReference type="EMBL" id="CAJPIN010024089">
    <property type="protein sequence ID" value="CAG2063064.1"/>
    <property type="molecule type" value="Genomic_DNA"/>
</dbReference>